<name>A0A9D4J5T6_DREPO</name>
<accession>A0A9D4J5T6</accession>
<evidence type="ECO:0000256" key="1">
    <source>
        <dbReference type="SAM" id="SignalP"/>
    </source>
</evidence>
<protein>
    <submittedName>
        <fullName evidence="2">Uncharacterized protein</fullName>
    </submittedName>
</protein>
<reference evidence="2" key="2">
    <citation type="submission" date="2020-11" db="EMBL/GenBank/DDBJ databases">
        <authorList>
            <person name="McCartney M.A."/>
            <person name="Auch B."/>
            <person name="Kono T."/>
            <person name="Mallez S."/>
            <person name="Becker A."/>
            <person name="Gohl D.M."/>
            <person name="Silverstein K.A.T."/>
            <person name="Koren S."/>
            <person name="Bechman K.B."/>
            <person name="Herman A."/>
            <person name="Abrahante J.E."/>
            <person name="Garbe J."/>
        </authorList>
    </citation>
    <scope>NUCLEOTIDE SEQUENCE</scope>
    <source>
        <strain evidence="2">Duluth1</strain>
        <tissue evidence="2">Whole animal</tissue>
    </source>
</reference>
<feature type="signal peptide" evidence="1">
    <location>
        <begin position="1"/>
        <end position="22"/>
    </location>
</feature>
<feature type="chain" id="PRO_5038986491" evidence="1">
    <location>
        <begin position="23"/>
        <end position="69"/>
    </location>
</feature>
<proteinExistence type="predicted"/>
<comment type="caution">
    <text evidence="2">The sequence shown here is derived from an EMBL/GenBank/DDBJ whole genome shotgun (WGS) entry which is preliminary data.</text>
</comment>
<dbReference type="AlphaFoldDB" id="A0A9D4J5T6"/>
<gene>
    <name evidence="2" type="ORF">DPMN_149940</name>
</gene>
<keyword evidence="1" id="KW-0732">Signal</keyword>
<evidence type="ECO:0000313" key="2">
    <source>
        <dbReference type="EMBL" id="KAH3796372.1"/>
    </source>
</evidence>
<organism evidence="2 3">
    <name type="scientific">Dreissena polymorpha</name>
    <name type="common">Zebra mussel</name>
    <name type="synonym">Mytilus polymorpha</name>
    <dbReference type="NCBI Taxonomy" id="45954"/>
    <lineage>
        <taxon>Eukaryota</taxon>
        <taxon>Metazoa</taxon>
        <taxon>Spiralia</taxon>
        <taxon>Lophotrochozoa</taxon>
        <taxon>Mollusca</taxon>
        <taxon>Bivalvia</taxon>
        <taxon>Autobranchia</taxon>
        <taxon>Heteroconchia</taxon>
        <taxon>Euheterodonta</taxon>
        <taxon>Imparidentia</taxon>
        <taxon>Neoheterodontei</taxon>
        <taxon>Myida</taxon>
        <taxon>Dreissenoidea</taxon>
        <taxon>Dreissenidae</taxon>
        <taxon>Dreissena</taxon>
    </lineage>
</organism>
<keyword evidence="3" id="KW-1185">Reference proteome</keyword>
<evidence type="ECO:0000313" key="3">
    <source>
        <dbReference type="Proteomes" id="UP000828390"/>
    </source>
</evidence>
<sequence length="69" mass="8510">MYGSPLILLIRLLHVDMHEATAFEKTTRIIAYFKRLIQKSRLHYEWEEYTRFNDERLELENRNGLQRQN</sequence>
<reference evidence="2" key="1">
    <citation type="journal article" date="2019" name="bioRxiv">
        <title>The Genome of the Zebra Mussel, Dreissena polymorpha: A Resource for Invasive Species Research.</title>
        <authorList>
            <person name="McCartney M.A."/>
            <person name="Auch B."/>
            <person name="Kono T."/>
            <person name="Mallez S."/>
            <person name="Zhang Y."/>
            <person name="Obille A."/>
            <person name="Becker A."/>
            <person name="Abrahante J.E."/>
            <person name="Garbe J."/>
            <person name="Badalamenti J.P."/>
            <person name="Herman A."/>
            <person name="Mangelson H."/>
            <person name="Liachko I."/>
            <person name="Sullivan S."/>
            <person name="Sone E.D."/>
            <person name="Koren S."/>
            <person name="Silverstein K.A.T."/>
            <person name="Beckman K.B."/>
            <person name="Gohl D.M."/>
        </authorList>
    </citation>
    <scope>NUCLEOTIDE SEQUENCE</scope>
    <source>
        <strain evidence="2">Duluth1</strain>
        <tissue evidence="2">Whole animal</tissue>
    </source>
</reference>
<dbReference type="EMBL" id="JAIWYP010000007">
    <property type="protein sequence ID" value="KAH3796372.1"/>
    <property type="molecule type" value="Genomic_DNA"/>
</dbReference>
<dbReference type="Proteomes" id="UP000828390">
    <property type="component" value="Unassembled WGS sequence"/>
</dbReference>